<dbReference type="Proteomes" id="UP001054837">
    <property type="component" value="Unassembled WGS sequence"/>
</dbReference>
<proteinExistence type="predicted"/>
<accession>A0AAV4T5G7</accession>
<organism evidence="1 2">
    <name type="scientific">Caerostris darwini</name>
    <dbReference type="NCBI Taxonomy" id="1538125"/>
    <lineage>
        <taxon>Eukaryota</taxon>
        <taxon>Metazoa</taxon>
        <taxon>Ecdysozoa</taxon>
        <taxon>Arthropoda</taxon>
        <taxon>Chelicerata</taxon>
        <taxon>Arachnida</taxon>
        <taxon>Araneae</taxon>
        <taxon>Araneomorphae</taxon>
        <taxon>Entelegynae</taxon>
        <taxon>Araneoidea</taxon>
        <taxon>Araneidae</taxon>
        <taxon>Caerostris</taxon>
    </lineage>
</organism>
<gene>
    <name evidence="1" type="ORF">CDAR_484051</name>
</gene>
<evidence type="ECO:0000313" key="1">
    <source>
        <dbReference type="EMBL" id="GIY41833.1"/>
    </source>
</evidence>
<protein>
    <submittedName>
        <fullName evidence="1">Uncharacterized protein</fullName>
    </submittedName>
</protein>
<keyword evidence="2" id="KW-1185">Reference proteome</keyword>
<comment type="caution">
    <text evidence="1">The sequence shown here is derived from an EMBL/GenBank/DDBJ whole genome shotgun (WGS) entry which is preliminary data.</text>
</comment>
<dbReference type="EMBL" id="BPLQ01009118">
    <property type="protein sequence ID" value="GIY41833.1"/>
    <property type="molecule type" value="Genomic_DNA"/>
</dbReference>
<name>A0AAV4T5G7_9ARAC</name>
<evidence type="ECO:0000313" key="2">
    <source>
        <dbReference type="Proteomes" id="UP001054837"/>
    </source>
</evidence>
<reference evidence="1 2" key="1">
    <citation type="submission" date="2021-06" db="EMBL/GenBank/DDBJ databases">
        <title>Caerostris darwini draft genome.</title>
        <authorList>
            <person name="Kono N."/>
            <person name="Arakawa K."/>
        </authorList>
    </citation>
    <scope>NUCLEOTIDE SEQUENCE [LARGE SCALE GENOMIC DNA]</scope>
</reference>
<sequence>MKQIPYLPFLNPTPHGMKKPTKIQIITDTFFSSSFDNTSRFSCQPPNSSDFQRTFLFGTAFYLSNYLLVSRLFAGRCVTSRRVIDHHTALTNCGLWNIASAIDGDFCRNTASHVCKA</sequence>
<dbReference type="AlphaFoldDB" id="A0AAV4T5G7"/>